<reference evidence="1 2" key="1">
    <citation type="submission" date="2018-03" db="EMBL/GenBank/DDBJ databases">
        <title>Genomic Encyclopedia of Archaeal and Bacterial Type Strains, Phase II (KMG-II): from individual species to whole genera.</title>
        <authorList>
            <person name="Goeker M."/>
        </authorList>
    </citation>
    <scope>NUCLEOTIDE SEQUENCE [LARGE SCALE GENOMIC DNA]</scope>
    <source>
        <strain evidence="1 2">DSM 45601</strain>
    </source>
</reference>
<dbReference type="EMBL" id="PVZC01000010">
    <property type="protein sequence ID" value="PRX92428.1"/>
    <property type="molecule type" value="Genomic_DNA"/>
</dbReference>
<protein>
    <recommendedName>
        <fullName evidence="3">Uridine kinase</fullName>
    </recommendedName>
</protein>
<proteinExistence type="predicted"/>
<name>A0A2T0PUE8_9ACTN</name>
<accession>A0A2T0PUE8</accession>
<dbReference type="Proteomes" id="UP000237846">
    <property type="component" value="Unassembled WGS sequence"/>
</dbReference>
<evidence type="ECO:0000313" key="2">
    <source>
        <dbReference type="Proteomes" id="UP000237846"/>
    </source>
</evidence>
<evidence type="ECO:0000313" key="1">
    <source>
        <dbReference type="EMBL" id="PRX92428.1"/>
    </source>
</evidence>
<comment type="caution">
    <text evidence="1">The sequence shown here is derived from an EMBL/GenBank/DDBJ whole genome shotgun (WGS) entry which is preliminary data.</text>
</comment>
<dbReference type="SUPFAM" id="SSF52540">
    <property type="entry name" value="P-loop containing nucleoside triphosphate hydrolases"/>
    <property type="match status" value="1"/>
</dbReference>
<evidence type="ECO:0008006" key="3">
    <source>
        <dbReference type="Google" id="ProtNLM"/>
    </source>
</evidence>
<organism evidence="1 2">
    <name type="scientific">Allonocardiopsis opalescens</name>
    <dbReference type="NCBI Taxonomy" id="1144618"/>
    <lineage>
        <taxon>Bacteria</taxon>
        <taxon>Bacillati</taxon>
        <taxon>Actinomycetota</taxon>
        <taxon>Actinomycetes</taxon>
        <taxon>Streptosporangiales</taxon>
        <taxon>Allonocardiopsis</taxon>
    </lineage>
</organism>
<dbReference type="InterPro" id="IPR027417">
    <property type="entry name" value="P-loop_NTPase"/>
</dbReference>
<dbReference type="Gene3D" id="3.40.50.300">
    <property type="entry name" value="P-loop containing nucleotide triphosphate hydrolases"/>
    <property type="match status" value="1"/>
</dbReference>
<gene>
    <name evidence="1" type="ORF">CLV72_110188</name>
</gene>
<keyword evidence="2" id="KW-1185">Reference proteome</keyword>
<dbReference type="AlphaFoldDB" id="A0A2T0PUE8"/>
<sequence length="164" mass="17245">MWVLAVDGRAGAGKTTLAATVAAALAADGERVGVLHMDDLYPGWSGLAAGSAALAEEVLAPLAAGRTARPRRWDWAAGRHTGVLELPPVDVLIVEGVGSGARAGARHLSALLWLEAPEEVRRARALGRDGAVFAPHWDGWARQEADYLARDGVRERADAVVRTA</sequence>